<dbReference type="RefSeq" id="WP_203482185.1">
    <property type="nucleotide sequence ID" value="NZ_WKEW01000009.1"/>
</dbReference>
<dbReference type="InterPro" id="IPR051396">
    <property type="entry name" value="Bact_Antivir_Def_Nuclease"/>
</dbReference>
<dbReference type="PANTHER" id="PTHR43581:SF4">
    <property type="entry name" value="ATP_GTP PHOSPHATASE"/>
    <property type="match status" value="1"/>
</dbReference>
<dbReference type="PANTHER" id="PTHR43581">
    <property type="entry name" value="ATP/GTP PHOSPHATASE"/>
    <property type="match status" value="1"/>
</dbReference>
<evidence type="ECO:0000313" key="4">
    <source>
        <dbReference type="Proteomes" id="UP000814172"/>
    </source>
</evidence>
<organism evidence="3 4">
    <name type="scientific">Pseudomonas proteolytica</name>
    <dbReference type="NCBI Taxonomy" id="219574"/>
    <lineage>
        <taxon>Bacteria</taxon>
        <taxon>Pseudomonadati</taxon>
        <taxon>Pseudomonadota</taxon>
        <taxon>Gammaproteobacteria</taxon>
        <taxon>Pseudomonadales</taxon>
        <taxon>Pseudomonadaceae</taxon>
        <taxon>Pseudomonas</taxon>
    </lineage>
</organism>
<feature type="domain" description="Endonuclease GajA/Old nuclease/RecF-like AAA" evidence="1">
    <location>
        <begin position="1"/>
        <end position="108"/>
    </location>
</feature>
<proteinExistence type="predicted"/>
<keyword evidence="4" id="KW-1185">Reference proteome</keyword>
<dbReference type="CDD" id="cd01026">
    <property type="entry name" value="TOPRIM_OLD"/>
    <property type="match status" value="1"/>
</dbReference>
<dbReference type="InterPro" id="IPR027417">
    <property type="entry name" value="P-loop_NTPase"/>
</dbReference>
<name>A0AAW5A0I1_9PSED</name>
<feature type="domain" description="OLD protein-like TOPRIM" evidence="2">
    <location>
        <begin position="434"/>
        <end position="501"/>
    </location>
</feature>
<dbReference type="EMBL" id="WKEW01000009">
    <property type="protein sequence ID" value="MCF5056301.1"/>
    <property type="molecule type" value="Genomic_DNA"/>
</dbReference>
<evidence type="ECO:0000259" key="2">
    <source>
        <dbReference type="Pfam" id="PF20469"/>
    </source>
</evidence>
<evidence type="ECO:0000259" key="1">
    <source>
        <dbReference type="Pfam" id="PF13175"/>
    </source>
</evidence>
<comment type="caution">
    <text evidence="3">The sequence shown here is derived from an EMBL/GenBank/DDBJ whole genome shotgun (WGS) entry which is preliminary data.</text>
</comment>
<reference evidence="3 4" key="1">
    <citation type="submission" date="2019-11" db="EMBL/GenBank/DDBJ databases">
        <title>Epiphytic Pseudomonas syringae from cherry orchards.</title>
        <authorList>
            <person name="Hulin M.T."/>
        </authorList>
    </citation>
    <scope>NUCLEOTIDE SEQUENCE [LARGE SCALE GENOMIC DNA]</scope>
    <source>
        <strain evidence="3 4">PA-6-9F</strain>
    </source>
</reference>
<dbReference type="Proteomes" id="UP000814172">
    <property type="component" value="Unassembled WGS sequence"/>
</dbReference>
<dbReference type="InterPro" id="IPR041685">
    <property type="entry name" value="AAA_GajA/Old/RecF-like"/>
</dbReference>
<feature type="domain" description="Endonuclease GajA/Old nuclease/RecF-like AAA" evidence="1">
    <location>
        <begin position="203"/>
        <end position="386"/>
    </location>
</feature>
<dbReference type="Pfam" id="PF13175">
    <property type="entry name" value="AAA_15"/>
    <property type="match status" value="2"/>
</dbReference>
<dbReference type="Pfam" id="PF20469">
    <property type="entry name" value="OLD-like_TOPRIM"/>
    <property type="match status" value="1"/>
</dbReference>
<sequence length="712" mass="77770">MHISKLSVVNYRNFSNTTLVLSKGVNTIIGENGSGKTNLFRAIRLLLDDNMVRAAFKLDESDFHRGLEQWRGHWIIISLEFDEIGPDEAIQALFLHGAGVIGDAAVGRATYNLIFRPKKEVRLKLASLDDGDLAGLATIRQAITIADYETLFTGRSEANFGNEVVYKSLVGDFDNCVFSGEVDDPRIGSRLPVFLSVSKEVSFTFIQALRDVVAEFHNNRTNPLLTLLKSKSGEIAPATMAPIVAQVLALNNSIEALEDVQTVRTDIRDTIKDAAGETYSPSSLSIKSDLSDEADKLFQSLKLFVGESAEGYEGGIHELSLGGANLIFLTLKLLEFKYQKAHQSIANFLVIEEPEAHIHTHIQKTLFDRIAYDDTQIIYSTHSTHISEVSSVQNVNILGRRGVACEAYQPATGLSPSEIGNIQRYLDAVRSNLLFAKSVVLVEGDAEEILIPILFKKVVGLSLDELGVSLINIRSTGFQNVAVLFHDTRIRKRCSIITDLDAAIVDTTPIPGEPEAEAKFKAKCLASQVVGAARKVALDAFANGNDWLSVHYADHTLEVDFISAGNGRQMASIVPLVYTQAATTATAIAELMSGDKAQYGRRVLTMAANQGKGWFAILLGEHINHKTVLPGYISKAIFFARESLTVELFFNIYSYRVKCALSGGDIPQAVADVATARLNAYRQGTLDLVALKAAMGPALRNDQIHAILADVE</sequence>
<dbReference type="AlphaFoldDB" id="A0AAW5A0I1"/>
<dbReference type="Gene3D" id="3.40.50.300">
    <property type="entry name" value="P-loop containing nucleotide triphosphate hydrolases"/>
    <property type="match status" value="2"/>
</dbReference>
<dbReference type="InterPro" id="IPR034139">
    <property type="entry name" value="TOPRIM_OLD"/>
</dbReference>
<dbReference type="SUPFAM" id="SSF52540">
    <property type="entry name" value="P-loop containing nucleoside triphosphate hydrolases"/>
    <property type="match status" value="1"/>
</dbReference>
<gene>
    <name evidence="3" type="ORF">GIW75_04855</name>
</gene>
<protein>
    <submittedName>
        <fullName evidence="3">AAA family ATPase</fullName>
    </submittedName>
</protein>
<accession>A0AAW5A0I1</accession>
<evidence type="ECO:0000313" key="3">
    <source>
        <dbReference type="EMBL" id="MCF5056301.1"/>
    </source>
</evidence>